<protein>
    <recommendedName>
        <fullName evidence="1">Gem-associated protein 5 TPR domain-containing protein</fullName>
    </recommendedName>
</protein>
<name>A0ABN9TCM7_9DINO</name>
<dbReference type="Proteomes" id="UP001189429">
    <property type="component" value="Unassembled WGS sequence"/>
</dbReference>
<evidence type="ECO:0000259" key="1">
    <source>
        <dbReference type="Pfam" id="PF23774"/>
    </source>
</evidence>
<reference evidence="2" key="1">
    <citation type="submission" date="2023-10" db="EMBL/GenBank/DDBJ databases">
        <authorList>
            <person name="Chen Y."/>
            <person name="Shah S."/>
            <person name="Dougan E. K."/>
            <person name="Thang M."/>
            <person name="Chan C."/>
        </authorList>
    </citation>
    <scope>NUCLEOTIDE SEQUENCE [LARGE SCALE GENOMIC DNA]</scope>
</reference>
<evidence type="ECO:0000313" key="2">
    <source>
        <dbReference type="EMBL" id="CAK0843468.1"/>
    </source>
</evidence>
<keyword evidence="3" id="KW-1185">Reference proteome</keyword>
<dbReference type="EMBL" id="CAUYUJ010014582">
    <property type="protein sequence ID" value="CAK0843468.1"/>
    <property type="molecule type" value="Genomic_DNA"/>
</dbReference>
<accession>A0ABN9TCM7</accession>
<dbReference type="Pfam" id="PF23774">
    <property type="entry name" value="TPR_GEMI5"/>
    <property type="match status" value="1"/>
</dbReference>
<comment type="caution">
    <text evidence="2">The sequence shown here is derived from an EMBL/GenBank/DDBJ whole genome shotgun (WGS) entry which is preliminary data.</text>
</comment>
<evidence type="ECO:0000313" key="3">
    <source>
        <dbReference type="Proteomes" id="UP001189429"/>
    </source>
</evidence>
<feature type="domain" description="Gem-associated protein 5 TPR" evidence="1">
    <location>
        <begin position="99"/>
        <end position="184"/>
    </location>
</feature>
<sequence length="696" mass="71772">MADRWVEEELAHKAELAQKAGPEERAQALHRARLLRLWATDAQEALAPGADGEADGSLGGDLGLSEAWLWAALSAGHSREAWESAAAGLLGSGGQCSAVDGVHHAAALALVLDRLEDAVRLYLRAELFADALLLARLRLPAGHPLVAHVYGQWAADLRRRSRHDQAAVCHLAIGNLGEALADLEESFPPARPSQVGPDPVRLAMSFAAACVAEAIATALLDTPGSKAAVMDSRGECETGGFDAALAYNHRSWWGQKELRVAVQAWRRCVCEALHAGQLQKALELAKVAVAGRAPTAGERFLQAALQGYASAAAWWAALLGAEADAPAEGAGGGEAQEEAATPLARFVAANQDAVVPDGDWDFEWRALTWLPAFEHGEDPLLSAAVELGRACTALASGLTREAAASEECTASAAELAAAASPPGQEPWPVLSRVFAGLPLRAGGGAEVLRRGYRAALVAEAGRAPSAALGSLARAAALGRAVPLVEDAEAAALELLAEVARAIQGCGLWLGDEEAAARPEPAPCPLLSAEGASWLVGGLEHLQRHSLSPLVVPIAVAAWCSRRFRCGPRVPAEAEPPPEYEEVGEEPTGPQWTAAAQAMRWQPLLLALSTFAAGAEGAGEPSPGGALGEALQGVAGLEALRCPAPGPAAAAPLSWAARLSLARRAAEQGAFAGDEAGSAAAVCELLAAVPPSVGPET</sequence>
<proteinExistence type="predicted"/>
<dbReference type="InterPro" id="IPR056421">
    <property type="entry name" value="TPR_GEMI5"/>
</dbReference>
<gene>
    <name evidence="2" type="ORF">PCOR1329_LOCUS37811</name>
</gene>
<organism evidence="2 3">
    <name type="scientific">Prorocentrum cordatum</name>
    <dbReference type="NCBI Taxonomy" id="2364126"/>
    <lineage>
        <taxon>Eukaryota</taxon>
        <taxon>Sar</taxon>
        <taxon>Alveolata</taxon>
        <taxon>Dinophyceae</taxon>
        <taxon>Prorocentrales</taxon>
        <taxon>Prorocentraceae</taxon>
        <taxon>Prorocentrum</taxon>
    </lineage>
</organism>